<dbReference type="InterPro" id="IPR036188">
    <property type="entry name" value="FAD/NAD-bd_sf"/>
</dbReference>
<dbReference type="InterPro" id="IPR006076">
    <property type="entry name" value="FAD-dep_OxRdtase"/>
</dbReference>
<comment type="caution">
    <text evidence="2">The sequence shown here is derived from an EMBL/GenBank/DDBJ whole genome shotgun (WGS) entry which is preliminary data.</text>
</comment>
<feature type="non-terminal residue" evidence="2">
    <location>
        <position position="114"/>
    </location>
</feature>
<feature type="domain" description="FAD dependent oxidoreductase" evidence="1">
    <location>
        <begin position="1"/>
        <end position="114"/>
    </location>
</feature>
<evidence type="ECO:0000313" key="2">
    <source>
        <dbReference type="EMBL" id="MST34348.1"/>
    </source>
</evidence>
<dbReference type="Pfam" id="PF01266">
    <property type="entry name" value="DAO"/>
    <property type="match status" value="1"/>
</dbReference>
<sequence>SSSRSVGMVETQYLDRHEIAMRAYGRRVVDELERDHGLPFAREGYLRLAHDDADLAAFEASAALQAEVGCDGRVLSAAQVVGLVPDLAAGACVGGLWGPTDGHVDGHRYCDLLA</sequence>
<dbReference type="EMBL" id="WJHE01000961">
    <property type="protein sequence ID" value="MST34348.1"/>
    <property type="molecule type" value="Genomic_DNA"/>
</dbReference>
<name>A0ABW9QY79_9ACTN</name>
<reference evidence="2 3" key="1">
    <citation type="submission" date="2019-11" db="EMBL/GenBank/DDBJ databases">
        <title>Acidiferrimicrobium australis gen. nov., sp. nov., an acidophilic and obligately heterotrophic, member of the Actinobacteria that catalyses dissimilatory oxido- reduction of iron isolated from metal-rich acidic water in Chile.</title>
        <authorList>
            <person name="Gonzalez D."/>
            <person name="Huber K."/>
            <person name="Hedrich S."/>
            <person name="Rojas-Villalobos C."/>
            <person name="Quatrini R."/>
            <person name="Dinamarca M.A."/>
            <person name="Schwarz A."/>
            <person name="Canales C."/>
            <person name="Nancucheo I."/>
        </authorList>
    </citation>
    <scope>NUCLEOTIDE SEQUENCE [LARGE SCALE GENOMIC DNA]</scope>
    <source>
        <strain evidence="2 3">USS-CCA1</strain>
    </source>
</reference>
<accession>A0ABW9QY79</accession>
<dbReference type="Gene3D" id="3.50.50.60">
    <property type="entry name" value="FAD/NAD(P)-binding domain"/>
    <property type="match status" value="1"/>
</dbReference>
<dbReference type="Gene3D" id="3.30.9.10">
    <property type="entry name" value="D-Amino Acid Oxidase, subunit A, domain 2"/>
    <property type="match status" value="1"/>
</dbReference>
<evidence type="ECO:0000313" key="3">
    <source>
        <dbReference type="Proteomes" id="UP000437736"/>
    </source>
</evidence>
<dbReference type="Proteomes" id="UP000437736">
    <property type="component" value="Unassembled WGS sequence"/>
</dbReference>
<dbReference type="SUPFAM" id="SSF51905">
    <property type="entry name" value="FAD/NAD(P)-binding domain"/>
    <property type="match status" value="1"/>
</dbReference>
<evidence type="ECO:0000259" key="1">
    <source>
        <dbReference type="Pfam" id="PF01266"/>
    </source>
</evidence>
<keyword evidence="3" id="KW-1185">Reference proteome</keyword>
<gene>
    <name evidence="2" type="ORF">GHK86_16680</name>
</gene>
<organism evidence="2 3">
    <name type="scientific">Acidiferrimicrobium australe</name>
    <dbReference type="NCBI Taxonomy" id="2664430"/>
    <lineage>
        <taxon>Bacteria</taxon>
        <taxon>Bacillati</taxon>
        <taxon>Actinomycetota</taxon>
        <taxon>Acidimicrobiia</taxon>
        <taxon>Acidimicrobiales</taxon>
        <taxon>Acidimicrobiaceae</taxon>
        <taxon>Acidiferrimicrobium</taxon>
    </lineage>
</organism>
<protein>
    <submittedName>
        <fullName evidence="2">FAD-dependent oxidoreductase</fullName>
    </submittedName>
</protein>
<proteinExistence type="predicted"/>
<feature type="non-terminal residue" evidence="2">
    <location>
        <position position="1"/>
    </location>
</feature>